<comment type="similarity">
    <text evidence="7">Belongs to the binding-protein-dependent transport system permease family.</text>
</comment>
<evidence type="ECO:0000313" key="10">
    <source>
        <dbReference type="EMBL" id="GAA4145836.1"/>
    </source>
</evidence>
<feature type="transmembrane region" description="Helical" evidence="7">
    <location>
        <begin position="45"/>
        <end position="67"/>
    </location>
</feature>
<gene>
    <name evidence="10" type="ORF">GCM10022416_37890</name>
</gene>
<feature type="region of interest" description="Disordered" evidence="8">
    <location>
        <begin position="1"/>
        <end position="35"/>
    </location>
</feature>
<reference evidence="11" key="1">
    <citation type="journal article" date="2019" name="Int. J. Syst. Evol. Microbiol.">
        <title>The Global Catalogue of Microorganisms (GCM) 10K type strain sequencing project: providing services to taxonomists for standard genome sequencing and annotation.</title>
        <authorList>
            <consortium name="The Broad Institute Genomics Platform"/>
            <consortium name="The Broad Institute Genome Sequencing Center for Infectious Disease"/>
            <person name="Wu L."/>
            <person name="Ma J."/>
        </authorList>
    </citation>
    <scope>NUCLEOTIDE SEQUENCE [LARGE SCALE GENOMIC DNA]</scope>
    <source>
        <strain evidence="11">JCM 17316</strain>
    </source>
</reference>
<feature type="transmembrane region" description="Helical" evidence="7">
    <location>
        <begin position="87"/>
        <end position="114"/>
    </location>
</feature>
<evidence type="ECO:0000259" key="9">
    <source>
        <dbReference type="PROSITE" id="PS50928"/>
    </source>
</evidence>
<dbReference type="Pfam" id="PF00528">
    <property type="entry name" value="BPD_transp_1"/>
    <property type="match status" value="1"/>
</dbReference>
<accession>A0ABP7Z247</accession>
<evidence type="ECO:0000313" key="11">
    <source>
        <dbReference type="Proteomes" id="UP001500266"/>
    </source>
</evidence>
<evidence type="ECO:0000256" key="5">
    <source>
        <dbReference type="ARBA" id="ARBA00022989"/>
    </source>
</evidence>
<evidence type="ECO:0000256" key="4">
    <source>
        <dbReference type="ARBA" id="ARBA00022692"/>
    </source>
</evidence>
<dbReference type="InterPro" id="IPR035906">
    <property type="entry name" value="MetI-like_sf"/>
</dbReference>
<dbReference type="PANTHER" id="PTHR30151:SF16">
    <property type="entry name" value="ABC TRANSPORTER PERMEASE PROTEIN"/>
    <property type="match status" value="1"/>
</dbReference>
<organism evidence="10 11">
    <name type="scientific">Actinomadura keratinilytica</name>
    <dbReference type="NCBI Taxonomy" id="547461"/>
    <lineage>
        <taxon>Bacteria</taxon>
        <taxon>Bacillati</taxon>
        <taxon>Actinomycetota</taxon>
        <taxon>Actinomycetes</taxon>
        <taxon>Streptosporangiales</taxon>
        <taxon>Thermomonosporaceae</taxon>
        <taxon>Actinomadura</taxon>
    </lineage>
</organism>
<name>A0ABP7Z247_9ACTN</name>
<dbReference type="InterPro" id="IPR000515">
    <property type="entry name" value="MetI-like"/>
</dbReference>
<keyword evidence="11" id="KW-1185">Reference proteome</keyword>
<keyword evidence="6 7" id="KW-0472">Membrane</keyword>
<sequence length="294" mass="30933">MPDVPDTPEASTGAPAAAPAGERAADTGRGGTPWSRLPTWARRTVVFAVLIAIWQAYASLSGVSRFVFVGPADVAEAFARGWANGDIAVATATTMRLLLTGMGIGIALTVVLTVAATTTKIGDDVLTLLTSMINPLPSVAVLPLAILWFGLTDSALVFVTANAVLWPMTVNVSMGFRTVPATITMVGRNLGLRGWRLTRDVLMPAALPHAIAGLKTGWAFGWRTIIAAELVFGVAGAHGGLGFFINNSRYFARIPDVFAGLVTIAVIGIAFDLVFGWVERRTVGRWGMKEGAAI</sequence>
<evidence type="ECO:0000256" key="8">
    <source>
        <dbReference type="SAM" id="MobiDB-lite"/>
    </source>
</evidence>
<dbReference type="CDD" id="cd06261">
    <property type="entry name" value="TM_PBP2"/>
    <property type="match status" value="1"/>
</dbReference>
<protein>
    <submittedName>
        <fullName evidence="10">ABC transporter permease subunit</fullName>
    </submittedName>
</protein>
<feature type="transmembrane region" description="Helical" evidence="7">
    <location>
        <begin position="257"/>
        <end position="278"/>
    </location>
</feature>
<dbReference type="Proteomes" id="UP001500266">
    <property type="component" value="Unassembled WGS sequence"/>
</dbReference>
<dbReference type="SUPFAM" id="SSF161098">
    <property type="entry name" value="MetI-like"/>
    <property type="match status" value="1"/>
</dbReference>
<evidence type="ECO:0000256" key="7">
    <source>
        <dbReference type="RuleBase" id="RU363032"/>
    </source>
</evidence>
<dbReference type="Gene3D" id="1.10.3720.10">
    <property type="entry name" value="MetI-like"/>
    <property type="match status" value="1"/>
</dbReference>
<keyword evidence="4 7" id="KW-0812">Transmembrane</keyword>
<feature type="transmembrane region" description="Helical" evidence="7">
    <location>
        <begin position="220"/>
        <end position="245"/>
    </location>
</feature>
<evidence type="ECO:0000256" key="6">
    <source>
        <dbReference type="ARBA" id="ARBA00023136"/>
    </source>
</evidence>
<evidence type="ECO:0000256" key="3">
    <source>
        <dbReference type="ARBA" id="ARBA00022475"/>
    </source>
</evidence>
<proteinExistence type="inferred from homology"/>
<feature type="domain" description="ABC transmembrane type-1" evidence="9">
    <location>
        <begin position="91"/>
        <end position="275"/>
    </location>
</feature>
<evidence type="ECO:0000256" key="2">
    <source>
        <dbReference type="ARBA" id="ARBA00022448"/>
    </source>
</evidence>
<dbReference type="EMBL" id="BAABDO010000058">
    <property type="protein sequence ID" value="GAA4145836.1"/>
    <property type="molecule type" value="Genomic_DNA"/>
</dbReference>
<keyword evidence="5 7" id="KW-1133">Transmembrane helix</keyword>
<keyword evidence="2 7" id="KW-0813">Transport</keyword>
<comment type="subcellular location">
    <subcellularLocation>
        <location evidence="1 7">Cell membrane</location>
        <topology evidence="1 7">Multi-pass membrane protein</topology>
    </subcellularLocation>
</comment>
<feature type="compositionally biased region" description="Low complexity" evidence="8">
    <location>
        <begin position="7"/>
        <end position="22"/>
    </location>
</feature>
<keyword evidence="3" id="KW-1003">Cell membrane</keyword>
<comment type="caution">
    <text evidence="10">The sequence shown here is derived from an EMBL/GenBank/DDBJ whole genome shotgun (WGS) entry which is preliminary data.</text>
</comment>
<dbReference type="PROSITE" id="PS50928">
    <property type="entry name" value="ABC_TM1"/>
    <property type="match status" value="1"/>
</dbReference>
<evidence type="ECO:0000256" key="1">
    <source>
        <dbReference type="ARBA" id="ARBA00004651"/>
    </source>
</evidence>
<dbReference type="PANTHER" id="PTHR30151">
    <property type="entry name" value="ALKANE SULFONATE ABC TRANSPORTER-RELATED, MEMBRANE SUBUNIT"/>
    <property type="match status" value="1"/>
</dbReference>